<dbReference type="EMBL" id="JAIWYP010000014">
    <property type="protein sequence ID" value="KAH3707268.1"/>
    <property type="molecule type" value="Genomic_DNA"/>
</dbReference>
<evidence type="ECO:0000313" key="1">
    <source>
        <dbReference type="EMBL" id="KAH3707268.1"/>
    </source>
</evidence>
<sequence length="50" mass="5480">MRFNIIVKPIPLNGAETGRITVTYMKKIMVFVNAEGLGRESGLKTPGTET</sequence>
<proteinExistence type="predicted"/>
<reference evidence="1" key="1">
    <citation type="journal article" date="2019" name="bioRxiv">
        <title>The Genome of the Zebra Mussel, Dreissena polymorpha: A Resource for Invasive Species Research.</title>
        <authorList>
            <person name="McCartney M.A."/>
            <person name="Auch B."/>
            <person name="Kono T."/>
            <person name="Mallez S."/>
            <person name="Zhang Y."/>
            <person name="Obille A."/>
            <person name="Becker A."/>
            <person name="Abrahante J.E."/>
            <person name="Garbe J."/>
            <person name="Badalamenti J.P."/>
            <person name="Herman A."/>
            <person name="Mangelson H."/>
            <person name="Liachko I."/>
            <person name="Sullivan S."/>
            <person name="Sone E.D."/>
            <person name="Koren S."/>
            <person name="Silverstein K.A.T."/>
            <person name="Beckman K.B."/>
            <person name="Gohl D.M."/>
        </authorList>
    </citation>
    <scope>NUCLEOTIDE SEQUENCE</scope>
    <source>
        <strain evidence="1">Duluth1</strain>
        <tissue evidence="1">Whole animal</tissue>
    </source>
</reference>
<keyword evidence="2" id="KW-1185">Reference proteome</keyword>
<evidence type="ECO:0000313" key="2">
    <source>
        <dbReference type="Proteomes" id="UP000828390"/>
    </source>
</evidence>
<name>A0A9D4BV75_DREPO</name>
<accession>A0A9D4BV75</accession>
<organism evidence="1 2">
    <name type="scientific">Dreissena polymorpha</name>
    <name type="common">Zebra mussel</name>
    <name type="synonym">Mytilus polymorpha</name>
    <dbReference type="NCBI Taxonomy" id="45954"/>
    <lineage>
        <taxon>Eukaryota</taxon>
        <taxon>Metazoa</taxon>
        <taxon>Spiralia</taxon>
        <taxon>Lophotrochozoa</taxon>
        <taxon>Mollusca</taxon>
        <taxon>Bivalvia</taxon>
        <taxon>Autobranchia</taxon>
        <taxon>Heteroconchia</taxon>
        <taxon>Euheterodonta</taxon>
        <taxon>Imparidentia</taxon>
        <taxon>Neoheterodontei</taxon>
        <taxon>Myida</taxon>
        <taxon>Dreissenoidea</taxon>
        <taxon>Dreissenidae</taxon>
        <taxon>Dreissena</taxon>
    </lineage>
</organism>
<dbReference type="AlphaFoldDB" id="A0A9D4BV75"/>
<reference evidence="1" key="2">
    <citation type="submission" date="2020-11" db="EMBL/GenBank/DDBJ databases">
        <authorList>
            <person name="McCartney M.A."/>
            <person name="Auch B."/>
            <person name="Kono T."/>
            <person name="Mallez S."/>
            <person name="Becker A."/>
            <person name="Gohl D.M."/>
            <person name="Silverstein K.A.T."/>
            <person name="Koren S."/>
            <person name="Bechman K.B."/>
            <person name="Herman A."/>
            <person name="Abrahante J.E."/>
            <person name="Garbe J."/>
        </authorList>
    </citation>
    <scope>NUCLEOTIDE SEQUENCE</scope>
    <source>
        <strain evidence="1">Duluth1</strain>
        <tissue evidence="1">Whole animal</tissue>
    </source>
</reference>
<comment type="caution">
    <text evidence="1">The sequence shown here is derived from an EMBL/GenBank/DDBJ whole genome shotgun (WGS) entry which is preliminary data.</text>
</comment>
<gene>
    <name evidence="1" type="ORF">DPMN_066668</name>
</gene>
<protein>
    <submittedName>
        <fullName evidence="1">Uncharacterized protein</fullName>
    </submittedName>
</protein>
<dbReference type="Proteomes" id="UP000828390">
    <property type="component" value="Unassembled WGS sequence"/>
</dbReference>